<feature type="chain" id="PRO_5045835633" evidence="1">
    <location>
        <begin position="31"/>
        <end position="311"/>
    </location>
</feature>
<gene>
    <name evidence="3" type="ORF">J2Z34_000353</name>
</gene>
<dbReference type="RefSeq" id="WP_209458132.1">
    <property type="nucleotide sequence ID" value="NZ_JAGGKC010000002.1"/>
</dbReference>
<keyword evidence="4" id="KW-1185">Reference proteome</keyword>
<dbReference type="InterPro" id="IPR013830">
    <property type="entry name" value="SGNH_hydro"/>
</dbReference>
<dbReference type="EMBL" id="JAGGKC010000002">
    <property type="protein sequence ID" value="MBP1917882.1"/>
    <property type="molecule type" value="Genomic_DNA"/>
</dbReference>
<feature type="domain" description="SGNH hydrolase-type esterase" evidence="2">
    <location>
        <begin position="39"/>
        <end position="296"/>
    </location>
</feature>
<dbReference type="Proteomes" id="UP001519271">
    <property type="component" value="Unassembled WGS sequence"/>
</dbReference>
<protein>
    <submittedName>
        <fullName evidence="3">Lysophospholipase L1-like esterase</fullName>
    </submittedName>
</protein>
<proteinExistence type="predicted"/>
<dbReference type="PANTHER" id="PTHR30383:SF5">
    <property type="entry name" value="SGNH HYDROLASE-TYPE ESTERASE DOMAIN-CONTAINING PROTEIN"/>
    <property type="match status" value="1"/>
</dbReference>
<feature type="signal peptide" evidence="1">
    <location>
        <begin position="1"/>
        <end position="30"/>
    </location>
</feature>
<comment type="caution">
    <text evidence="3">The sequence shown here is derived from an EMBL/GenBank/DDBJ whole genome shotgun (WGS) entry which is preliminary data.</text>
</comment>
<dbReference type="Gene3D" id="3.40.50.1110">
    <property type="entry name" value="SGNH hydrolase"/>
    <property type="match status" value="1"/>
</dbReference>
<sequence length="311" mass="33937">MKKRAKKLIAMVAAMFMLFTVLFTSTLASADPMTLHYIALGDSVTYGMSAYIVPPPSPVYFGYADMLEDALDAFHDVNYVNVGTPGIDSTGLFMRVKYCPITRPLVMDRDLVTINIGGNNLLKPFIAGIFAEYGVIVDGEIDNTEIASLVASLQAMGPVEAQARYEGLSDPDGPLAAAFKKGIQTFRKDFPRIIGAVRQLAPESMIIVNNLYNPLKPEDPLYAFVDKSIGQINKTINSIAEDGRFAVADVYNAFKYYDGDFDPVMLDPVAAVAYALSGNMAGFAMSIDPHPNTVGHMIIAELQFQICMSHF</sequence>
<keyword evidence="1" id="KW-0732">Signal</keyword>
<dbReference type="Pfam" id="PF13472">
    <property type="entry name" value="Lipase_GDSL_2"/>
    <property type="match status" value="1"/>
</dbReference>
<organism evidence="3 4">
    <name type="scientific">Youngiibacter multivorans</name>
    <dbReference type="NCBI Taxonomy" id="937251"/>
    <lineage>
        <taxon>Bacteria</taxon>
        <taxon>Bacillati</taxon>
        <taxon>Bacillota</taxon>
        <taxon>Clostridia</taxon>
        <taxon>Eubacteriales</taxon>
        <taxon>Clostridiaceae</taxon>
        <taxon>Youngiibacter</taxon>
    </lineage>
</organism>
<dbReference type="InterPro" id="IPR051532">
    <property type="entry name" value="Ester_Hydrolysis_Enzymes"/>
</dbReference>
<reference evidence="3 4" key="1">
    <citation type="submission" date="2021-03" db="EMBL/GenBank/DDBJ databases">
        <title>Genomic Encyclopedia of Type Strains, Phase IV (KMG-IV): sequencing the most valuable type-strain genomes for metagenomic binning, comparative biology and taxonomic classification.</title>
        <authorList>
            <person name="Goeker M."/>
        </authorList>
    </citation>
    <scope>NUCLEOTIDE SEQUENCE [LARGE SCALE GENOMIC DNA]</scope>
    <source>
        <strain evidence="3 4">DSM 6139</strain>
    </source>
</reference>
<evidence type="ECO:0000313" key="3">
    <source>
        <dbReference type="EMBL" id="MBP1917882.1"/>
    </source>
</evidence>
<evidence type="ECO:0000256" key="1">
    <source>
        <dbReference type="SAM" id="SignalP"/>
    </source>
</evidence>
<evidence type="ECO:0000313" key="4">
    <source>
        <dbReference type="Proteomes" id="UP001519271"/>
    </source>
</evidence>
<dbReference type="SUPFAM" id="SSF52266">
    <property type="entry name" value="SGNH hydrolase"/>
    <property type="match status" value="1"/>
</dbReference>
<accession>A0ABS4G059</accession>
<dbReference type="PANTHER" id="PTHR30383">
    <property type="entry name" value="THIOESTERASE 1/PROTEASE 1/LYSOPHOSPHOLIPASE L1"/>
    <property type="match status" value="1"/>
</dbReference>
<evidence type="ECO:0000259" key="2">
    <source>
        <dbReference type="Pfam" id="PF13472"/>
    </source>
</evidence>
<dbReference type="InterPro" id="IPR036514">
    <property type="entry name" value="SGNH_hydro_sf"/>
</dbReference>
<name>A0ABS4G059_9CLOT</name>